<dbReference type="PANTHER" id="PTHR43877">
    <property type="entry name" value="AMINOALKYLPHOSPHONATE N-ACETYLTRANSFERASE-RELATED-RELATED"/>
    <property type="match status" value="1"/>
</dbReference>
<keyword evidence="4" id="KW-0687">Ribonucleoprotein</keyword>
<organism evidence="4 5">
    <name type="scientific">Pseudomonas duriflava</name>
    <dbReference type="NCBI Taxonomy" id="459528"/>
    <lineage>
        <taxon>Bacteria</taxon>
        <taxon>Pseudomonadati</taxon>
        <taxon>Pseudomonadota</taxon>
        <taxon>Gammaproteobacteria</taxon>
        <taxon>Pseudomonadales</taxon>
        <taxon>Pseudomonadaceae</taxon>
        <taxon>Pseudomonas</taxon>
    </lineage>
</organism>
<proteinExistence type="predicted"/>
<gene>
    <name evidence="4" type="ORF">IQ22_00987</name>
</gene>
<protein>
    <submittedName>
        <fullName evidence="4">Ribosomal protein S18 acetylase RimI-like enzyme</fullName>
    </submittedName>
</protein>
<keyword evidence="4" id="KW-0689">Ribosomal protein</keyword>
<dbReference type="AlphaFoldDB" id="A0A562QIF4"/>
<accession>A0A562QIF4</accession>
<keyword evidence="1" id="KW-0808">Transferase</keyword>
<dbReference type="GO" id="GO:0016747">
    <property type="term" value="F:acyltransferase activity, transferring groups other than amino-acyl groups"/>
    <property type="evidence" value="ECO:0007669"/>
    <property type="project" value="InterPro"/>
</dbReference>
<keyword evidence="2" id="KW-0012">Acyltransferase</keyword>
<evidence type="ECO:0000259" key="3">
    <source>
        <dbReference type="PROSITE" id="PS51186"/>
    </source>
</evidence>
<dbReference type="Gene3D" id="3.40.630.30">
    <property type="match status" value="1"/>
</dbReference>
<name>A0A562QIF4_9PSED</name>
<dbReference type="EMBL" id="VLKY01000003">
    <property type="protein sequence ID" value="TWI56537.1"/>
    <property type="molecule type" value="Genomic_DNA"/>
</dbReference>
<dbReference type="Proteomes" id="UP000316905">
    <property type="component" value="Unassembled WGS sequence"/>
</dbReference>
<dbReference type="SUPFAM" id="SSF55729">
    <property type="entry name" value="Acyl-CoA N-acyltransferases (Nat)"/>
    <property type="match status" value="1"/>
</dbReference>
<dbReference type="OrthoDB" id="6563689at2"/>
<dbReference type="InterPro" id="IPR016181">
    <property type="entry name" value="Acyl_CoA_acyltransferase"/>
</dbReference>
<dbReference type="InterPro" id="IPR050832">
    <property type="entry name" value="Bact_Acetyltransf"/>
</dbReference>
<dbReference type="Pfam" id="PF00583">
    <property type="entry name" value="Acetyltransf_1"/>
    <property type="match status" value="1"/>
</dbReference>
<dbReference type="InterPro" id="IPR000182">
    <property type="entry name" value="GNAT_dom"/>
</dbReference>
<evidence type="ECO:0000256" key="1">
    <source>
        <dbReference type="ARBA" id="ARBA00022679"/>
    </source>
</evidence>
<evidence type="ECO:0000256" key="2">
    <source>
        <dbReference type="ARBA" id="ARBA00023315"/>
    </source>
</evidence>
<feature type="domain" description="N-acetyltransferase" evidence="3">
    <location>
        <begin position="28"/>
        <end position="165"/>
    </location>
</feature>
<dbReference type="PROSITE" id="PS51186">
    <property type="entry name" value="GNAT"/>
    <property type="match status" value="1"/>
</dbReference>
<dbReference type="GO" id="GO:0005840">
    <property type="term" value="C:ribosome"/>
    <property type="evidence" value="ECO:0007669"/>
    <property type="project" value="UniProtKB-KW"/>
</dbReference>
<dbReference type="CDD" id="cd04301">
    <property type="entry name" value="NAT_SF"/>
    <property type="match status" value="1"/>
</dbReference>
<sequence length="165" mass="18865">MTSFVEYDAPDFDRREPQAVRGLVHNPLTLAPANALDAEEMVDFFRAFEEVAFCDWQDTTRLRRILLRDTTLAYVARNRYGTLVGAIIGGLLGTRGTINHLAVSEPYRQRGIGETLVERLIRDMKRQGVRRLFLFVDDDNATGQSFWDSQGFNEARGETTYEKDL</sequence>
<evidence type="ECO:0000313" key="4">
    <source>
        <dbReference type="EMBL" id="TWI56537.1"/>
    </source>
</evidence>
<keyword evidence="5" id="KW-1185">Reference proteome</keyword>
<reference evidence="4 5" key="1">
    <citation type="journal article" date="2015" name="Stand. Genomic Sci.">
        <title>Genomic Encyclopedia of Bacterial and Archaeal Type Strains, Phase III: the genomes of soil and plant-associated and newly described type strains.</title>
        <authorList>
            <person name="Whitman W.B."/>
            <person name="Woyke T."/>
            <person name="Klenk H.P."/>
            <person name="Zhou Y."/>
            <person name="Lilburn T.G."/>
            <person name="Beck B.J."/>
            <person name="De Vos P."/>
            <person name="Vandamme P."/>
            <person name="Eisen J.A."/>
            <person name="Garrity G."/>
            <person name="Hugenholtz P."/>
            <person name="Kyrpides N.C."/>
        </authorList>
    </citation>
    <scope>NUCLEOTIDE SEQUENCE [LARGE SCALE GENOMIC DNA]</scope>
    <source>
        <strain evidence="4 5">CGMCC 1.6858</strain>
    </source>
</reference>
<evidence type="ECO:0000313" key="5">
    <source>
        <dbReference type="Proteomes" id="UP000316905"/>
    </source>
</evidence>
<comment type="caution">
    <text evidence="4">The sequence shown here is derived from an EMBL/GenBank/DDBJ whole genome shotgun (WGS) entry which is preliminary data.</text>
</comment>